<reference evidence="1 2" key="1">
    <citation type="submission" date="2024-07" db="EMBL/GenBank/DDBJ databases">
        <title>Chromosome-level genome assembly of the water stick insect Ranatra chinensis (Heteroptera: Nepidae).</title>
        <authorList>
            <person name="Liu X."/>
        </authorList>
    </citation>
    <scope>NUCLEOTIDE SEQUENCE [LARGE SCALE GENOMIC DNA]</scope>
    <source>
        <strain evidence="1">Cailab_2021Rc</strain>
        <tissue evidence="1">Muscle</tissue>
    </source>
</reference>
<dbReference type="PANTHER" id="PTHR20905">
    <property type="entry name" value="N-ACETYLTRANSFERASE-RELATED"/>
    <property type="match status" value="1"/>
</dbReference>
<evidence type="ECO:0000313" key="2">
    <source>
        <dbReference type="Proteomes" id="UP001558652"/>
    </source>
</evidence>
<organism evidence="1 2">
    <name type="scientific">Ranatra chinensis</name>
    <dbReference type="NCBI Taxonomy" id="642074"/>
    <lineage>
        <taxon>Eukaryota</taxon>
        <taxon>Metazoa</taxon>
        <taxon>Ecdysozoa</taxon>
        <taxon>Arthropoda</taxon>
        <taxon>Hexapoda</taxon>
        <taxon>Insecta</taxon>
        <taxon>Pterygota</taxon>
        <taxon>Neoptera</taxon>
        <taxon>Paraneoptera</taxon>
        <taxon>Hemiptera</taxon>
        <taxon>Heteroptera</taxon>
        <taxon>Panheteroptera</taxon>
        <taxon>Nepomorpha</taxon>
        <taxon>Nepidae</taxon>
        <taxon>Ranatrinae</taxon>
        <taxon>Ranatra</taxon>
    </lineage>
</organism>
<dbReference type="EMBL" id="JBFDAA010000009">
    <property type="protein sequence ID" value="KAL1129419.1"/>
    <property type="molecule type" value="Genomic_DNA"/>
</dbReference>
<dbReference type="PANTHER" id="PTHR20905:SF1">
    <property type="entry name" value="AT07410P-RELATED"/>
    <property type="match status" value="1"/>
</dbReference>
<sequence>FPICGVEVRQAPASSIEKCAVAEFLKTNFFPDDPVLKAAGFDPDKPDPALVDFFVQMMNDRITYYAQVQESKQIMGILIGHVTTPTTIHELKILADRLRNDTARRYIHYLAQLEERANVYTMMNVDKLLKIEVLCTARPYRRRGVCKQLLKVTGDYY</sequence>
<dbReference type="Gene3D" id="3.40.630.30">
    <property type="match status" value="1"/>
</dbReference>
<protein>
    <recommendedName>
        <fullName evidence="3">N-acetyltransferase domain-containing protein</fullName>
    </recommendedName>
</protein>
<feature type="non-terminal residue" evidence="1">
    <location>
        <position position="1"/>
    </location>
</feature>
<comment type="caution">
    <text evidence="1">The sequence shown here is derived from an EMBL/GenBank/DDBJ whole genome shotgun (WGS) entry which is preliminary data.</text>
</comment>
<name>A0ABD0Z1X5_9HEMI</name>
<dbReference type="AlphaFoldDB" id="A0ABD0Z1X5"/>
<evidence type="ECO:0000313" key="1">
    <source>
        <dbReference type="EMBL" id="KAL1129419.1"/>
    </source>
</evidence>
<proteinExistence type="predicted"/>
<keyword evidence="2" id="KW-1185">Reference proteome</keyword>
<accession>A0ABD0Z1X5</accession>
<gene>
    <name evidence="1" type="ORF">AAG570_013946</name>
</gene>
<evidence type="ECO:0008006" key="3">
    <source>
        <dbReference type="Google" id="ProtNLM"/>
    </source>
</evidence>
<dbReference type="Proteomes" id="UP001558652">
    <property type="component" value="Unassembled WGS sequence"/>
</dbReference>